<dbReference type="EMBL" id="CP147846">
    <property type="protein sequence ID" value="WXG70020.1"/>
    <property type="molecule type" value="Genomic_DNA"/>
</dbReference>
<keyword evidence="1" id="KW-0676">Redox-active center</keyword>
<protein>
    <submittedName>
        <fullName evidence="2">SelT/SelW/SelH family protein</fullName>
    </submittedName>
</protein>
<name>A0ABZ2PLH3_9NOCA</name>
<dbReference type="InterPro" id="IPR011893">
    <property type="entry name" value="Selenoprotein_Rdx-typ"/>
</dbReference>
<dbReference type="PANTHER" id="PTHR36417:SF2">
    <property type="entry name" value="SELENOPROTEIN DOMAIN PROTEIN (AFU_ORTHOLOGUE AFUA_1G05220)"/>
    <property type="match status" value="1"/>
</dbReference>
<evidence type="ECO:0000313" key="3">
    <source>
        <dbReference type="Proteomes" id="UP001432000"/>
    </source>
</evidence>
<dbReference type="RefSeq" id="WP_338891152.1">
    <property type="nucleotide sequence ID" value="NZ_CP147846.1"/>
</dbReference>
<evidence type="ECO:0000313" key="2">
    <source>
        <dbReference type="EMBL" id="WXG70020.1"/>
    </source>
</evidence>
<dbReference type="PANTHER" id="PTHR36417">
    <property type="entry name" value="SELENOPROTEIN DOMAIN PROTEIN (AFU_ORTHOLOGUE AFUA_1G05220)"/>
    <property type="match status" value="1"/>
</dbReference>
<dbReference type="Pfam" id="PF10262">
    <property type="entry name" value="Rdx"/>
    <property type="match status" value="1"/>
</dbReference>
<dbReference type="SUPFAM" id="SSF52833">
    <property type="entry name" value="Thioredoxin-like"/>
    <property type="match status" value="1"/>
</dbReference>
<keyword evidence="3" id="KW-1185">Reference proteome</keyword>
<sequence>MTSPNRITIEYCTQCQWLLRAGWMAQELLNTFGQELSEVALIPGTGGVFRIEADGEVIWDRKQRGGFPEITVLKQLVRDRVAPERDLGHVDRTS</sequence>
<dbReference type="Gene3D" id="3.40.30.10">
    <property type="entry name" value="Glutaredoxin"/>
    <property type="match status" value="1"/>
</dbReference>
<gene>
    <name evidence="2" type="ORF">WDS16_05670</name>
</gene>
<organism evidence="2 3">
    <name type="scientific">Rhodococcus sovatensis</name>
    <dbReference type="NCBI Taxonomy" id="1805840"/>
    <lineage>
        <taxon>Bacteria</taxon>
        <taxon>Bacillati</taxon>
        <taxon>Actinomycetota</taxon>
        <taxon>Actinomycetes</taxon>
        <taxon>Mycobacteriales</taxon>
        <taxon>Nocardiaceae</taxon>
        <taxon>Rhodococcus</taxon>
    </lineage>
</organism>
<evidence type="ECO:0000256" key="1">
    <source>
        <dbReference type="ARBA" id="ARBA00023284"/>
    </source>
</evidence>
<dbReference type="NCBIfam" id="TIGR02174">
    <property type="entry name" value="CXXU_selWTH"/>
    <property type="match status" value="1"/>
</dbReference>
<reference evidence="2 3" key="1">
    <citation type="submission" date="2024-03" db="EMBL/GenBank/DDBJ databases">
        <title>Natural products discovery in diverse microorganisms through a two-stage MS feature dereplication strategy.</title>
        <authorList>
            <person name="Zhang R."/>
        </authorList>
    </citation>
    <scope>NUCLEOTIDE SEQUENCE [LARGE SCALE GENOMIC DNA]</scope>
    <source>
        <strain evidence="2 3">18930</strain>
    </source>
</reference>
<accession>A0ABZ2PLH3</accession>
<dbReference type="InterPro" id="IPR036249">
    <property type="entry name" value="Thioredoxin-like_sf"/>
</dbReference>
<proteinExistence type="predicted"/>
<dbReference type="Proteomes" id="UP001432000">
    <property type="component" value="Chromosome"/>
</dbReference>